<dbReference type="STRING" id="227377.CBU_0089a"/>
<dbReference type="EnsemblBacteria" id="ACI15236">
    <property type="protein sequence ID" value="ACI15236"/>
    <property type="gene ID" value="CBU_0089a"/>
</dbReference>
<dbReference type="HOGENOM" id="CLU_2129292_0_0_6"/>
<keyword evidence="2" id="KW-1185">Reference proteome</keyword>
<organism evidence="1 2">
    <name type="scientific">Coxiella burnetii (strain RSA 493 / Nine Mile phase I)</name>
    <dbReference type="NCBI Taxonomy" id="227377"/>
    <lineage>
        <taxon>Bacteria</taxon>
        <taxon>Pseudomonadati</taxon>
        <taxon>Pseudomonadota</taxon>
        <taxon>Gammaproteobacteria</taxon>
        <taxon>Legionellales</taxon>
        <taxon>Coxiellaceae</taxon>
        <taxon>Coxiella</taxon>
    </lineage>
</organism>
<dbReference type="Proteomes" id="UP000002671">
    <property type="component" value="Chromosome"/>
</dbReference>
<gene>
    <name evidence="1" type="ORF">CBU_0089a</name>
</gene>
<name>B5QS73_COXBU</name>
<dbReference type="RefSeq" id="YP_002332945.1">
    <property type="nucleotide sequence ID" value="NC_002971.4"/>
</dbReference>
<dbReference type="KEGG" id="cbu:CBU_0089a"/>
<dbReference type="RefSeq" id="WP_010957370.1">
    <property type="nucleotide sequence ID" value="NC_002971.4"/>
</dbReference>
<sequence>MAQNQNGEPVSALLGSEYIIAKNATEGSFNFRMQYTDSNGGQLKTQSAQISPQKQNKFTVKGANIRVYVVTITSKEGYTQWRLPNCKSTGGALEVKVFAKGSYKQITCRSLKR</sequence>
<accession>B5QS73</accession>
<evidence type="ECO:0000313" key="1">
    <source>
        <dbReference type="EMBL" id="ACI15236.1"/>
    </source>
</evidence>
<dbReference type="GeneID" id="7065871"/>
<dbReference type="EMBL" id="AE016828">
    <property type="protein sequence ID" value="ACI15236.1"/>
    <property type="molecule type" value="Genomic_DNA"/>
</dbReference>
<evidence type="ECO:0000313" key="2">
    <source>
        <dbReference type="Proteomes" id="UP000002671"/>
    </source>
</evidence>
<reference evidence="1 2" key="1">
    <citation type="journal article" date="2003" name="Proc. Natl. Acad. Sci. U.S.A.">
        <title>Complete genome sequence of the Q-fever pathogen, Coxiella burnetii.</title>
        <authorList>
            <person name="Seshadri R."/>
            <person name="Paulsen I.T."/>
            <person name="Eisen J.A."/>
            <person name="Read T.D."/>
            <person name="Nelson K.E."/>
            <person name="Nelson W.C."/>
            <person name="Ward N.L."/>
            <person name="Tettelin H."/>
            <person name="Davidsen T.M."/>
            <person name="Beanan M.J."/>
            <person name="Deboy R.T."/>
            <person name="Daugherty S.C."/>
            <person name="Brinkac L.M."/>
            <person name="Madupu R."/>
            <person name="Dodson R.J."/>
            <person name="Khouri H.M."/>
            <person name="Lee K.H."/>
            <person name="Carty H.A."/>
            <person name="Scanlan D."/>
            <person name="Heinzen R.A."/>
            <person name="Thompson H.A."/>
            <person name="Samuel J.E."/>
            <person name="Fraser C.M."/>
            <person name="Heidelberg J.F."/>
        </authorList>
    </citation>
    <scope>NUCLEOTIDE SEQUENCE [LARGE SCALE GENOMIC DNA]</scope>
    <source>
        <strain evidence="2">RSA 493 / Nine Mile phase I</strain>
    </source>
</reference>
<reference evidence="1 2" key="2">
    <citation type="journal article" date="2009" name="Infect. Immun.">
        <title>Comparative genomics reveal extensive transposon-mediated genomic plasticity and diversity among potential effector proteins within the genus Coxiella.</title>
        <authorList>
            <person name="Beare P.A."/>
            <person name="Unsworth N."/>
            <person name="Andoh M."/>
            <person name="Voth D.E."/>
            <person name="Omsland A."/>
            <person name="Gilk S.D."/>
            <person name="Williams K.P."/>
            <person name="Sobral B.W."/>
            <person name="Kupko J.J.III."/>
            <person name="Porcella S.F."/>
            <person name="Samuel J.E."/>
            <person name="Heinzen R.A."/>
        </authorList>
    </citation>
    <scope>NUCLEOTIDE SEQUENCE [LARGE SCALE GENOMIC DNA]</scope>
    <source>
        <strain evidence="2">RSA 493 / Nine Mile phase I</strain>
    </source>
</reference>
<dbReference type="AlphaFoldDB" id="B5QS73"/>
<protein>
    <submittedName>
        <fullName evidence="1">Uncharacterized protein</fullName>
    </submittedName>
</protein>
<proteinExistence type="predicted"/>